<evidence type="ECO:0000256" key="2">
    <source>
        <dbReference type="ARBA" id="ARBA00022695"/>
    </source>
</evidence>
<dbReference type="InterPro" id="IPR050951">
    <property type="entry name" value="Retrovirus_Pol_polyprotein"/>
</dbReference>
<evidence type="ECO:0000256" key="3">
    <source>
        <dbReference type="ARBA" id="ARBA00022722"/>
    </source>
</evidence>
<evidence type="ECO:0000256" key="4">
    <source>
        <dbReference type="ARBA" id="ARBA00022759"/>
    </source>
</evidence>
<dbReference type="GO" id="GO:0016779">
    <property type="term" value="F:nucleotidyltransferase activity"/>
    <property type="evidence" value="ECO:0007669"/>
    <property type="project" value="UniProtKB-KW"/>
</dbReference>
<dbReference type="Proteomes" id="UP000011014">
    <property type="component" value="Unassembled WGS sequence"/>
</dbReference>
<dbReference type="PANTHER" id="PTHR37984:SF5">
    <property type="entry name" value="PROTEIN NYNRIN-LIKE"/>
    <property type="match status" value="1"/>
</dbReference>
<organism evidence="5">
    <name type="scientific">Oikopleura dioica</name>
    <name type="common">Tunicate</name>
    <dbReference type="NCBI Taxonomy" id="34765"/>
    <lineage>
        <taxon>Eukaryota</taxon>
        <taxon>Metazoa</taxon>
        <taxon>Chordata</taxon>
        <taxon>Tunicata</taxon>
        <taxon>Appendicularia</taxon>
        <taxon>Copelata</taxon>
        <taxon>Oikopleuridae</taxon>
        <taxon>Oikopleura</taxon>
    </lineage>
</organism>
<reference evidence="5" key="1">
    <citation type="journal article" date="2010" name="Science">
        <title>Plasticity of animal genome architecture unmasked by rapid evolution of a pelagic tunicate.</title>
        <authorList>
            <person name="Denoeud F."/>
            <person name="Henriet S."/>
            <person name="Mungpakdee S."/>
            <person name="Aury J.M."/>
            <person name="Da Silva C."/>
            <person name="Brinkmann H."/>
            <person name="Mikhaleva J."/>
            <person name="Olsen L.C."/>
            <person name="Jubin C."/>
            <person name="Canestro C."/>
            <person name="Bouquet J.M."/>
            <person name="Danks G."/>
            <person name="Poulain J."/>
            <person name="Campsteijn C."/>
            <person name="Adamski M."/>
            <person name="Cross I."/>
            <person name="Yadetie F."/>
            <person name="Muffato M."/>
            <person name="Louis A."/>
            <person name="Butcher S."/>
            <person name="Tsagkogeorga G."/>
            <person name="Konrad A."/>
            <person name="Singh S."/>
            <person name="Jensen M.F."/>
            <person name="Cong E.H."/>
            <person name="Eikeseth-Otteraa H."/>
            <person name="Noel B."/>
            <person name="Anthouard V."/>
            <person name="Porcel B.M."/>
            <person name="Kachouri-Lafond R."/>
            <person name="Nishino A."/>
            <person name="Ugolini M."/>
            <person name="Chourrout P."/>
            <person name="Nishida H."/>
            <person name="Aasland R."/>
            <person name="Huzurbazar S."/>
            <person name="Westhof E."/>
            <person name="Delsuc F."/>
            <person name="Lehrach H."/>
            <person name="Reinhardt R."/>
            <person name="Weissenbach J."/>
            <person name="Roy S.W."/>
            <person name="Artiguenave F."/>
            <person name="Postlethwait J.H."/>
            <person name="Manak J.R."/>
            <person name="Thompson E.M."/>
            <person name="Jaillon O."/>
            <person name="Du Pasquier L."/>
            <person name="Boudinot P."/>
            <person name="Liberles D.A."/>
            <person name="Volff J.N."/>
            <person name="Philippe H."/>
            <person name="Lenhard B."/>
            <person name="Roest Crollius H."/>
            <person name="Wincker P."/>
            <person name="Chourrout D."/>
        </authorList>
    </citation>
    <scope>NUCLEOTIDE SEQUENCE [LARGE SCALE GENOMIC DNA]</scope>
</reference>
<dbReference type="Gene3D" id="2.40.70.10">
    <property type="entry name" value="Acid Proteases"/>
    <property type="match status" value="1"/>
</dbReference>
<evidence type="ECO:0008006" key="6">
    <source>
        <dbReference type="Google" id="ProtNLM"/>
    </source>
</evidence>
<evidence type="ECO:0000256" key="1">
    <source>
        <dbReference type="ARBA" id="ARBA00022679"/>
    </source>
</evidence>
<dbReference type="AlphaFoldDB" id="E4Z5M3"/>
<keyword evidence="2" id="KW-0548">Nucleotidyltransferase</keyword>
<evidence type="ECO:0000313" key="5">
    <source>
        <dbReference type="EMBL" id="CBY43001.1"/>
    </source>
</evidence>
<dbReference type="Gene3D" id="3.10.10.10">
    <property type="entry name" value="HIV Type 1 Reverse Transcriptase, subunit A, domain 1"/>
    <property type="match status" value="1"/>
</dbReference>
<dbReference type="SUPFAM" id="SSF56672">
    <property type="entry name" value="DNA/RNA polymerases"/>
    <property type="match status" value="1"/>
</dbReference>
<proteinExistence type="predicted"/>
<gene>
    <name evidence="5" type="ORF">GSOID_T00026742001</name>
</gene>
<protein>
    <recommendedName>
        <fullName evidence="6">Peptidase A2 domain-containing protein</fullName>
    </recommendedName>
</protein>
<feature type="non-terminal residue" evidence="5">
    <location>
        <position position="405"/>
    </location>
</feature>
<sequence>MRQMRILQSFHRRVPRYINKKMLHLRKDWPSERRLPFEDAIDVKKLKQGSFGSAQKALGSVAAISHIGPKLLAHGQLFDQHFMLQIDTGAQFSLIPEKYISPKYRSQIIPSNIHLQAYDGSAIRTFGAISADLRIGKITLKKSIFLVVENHCTPILGTPEIEENEIIIDTKNRKITQKMNSAEIYTADVYGLKSGEIKAIERKTFFTTQGETSQKIVIGPKTTSVLNPRLNSTPTNLIYAIPEKITSNKNIEIYPQCVQINRLDASVNIQIGNNSALPVTFEKNAVICRLAEVSIGITESGKLENVMKELQIGNAPAEIKRKLKKIVGEFVDVFAIENEKLGTTDAMHYKINTGNAAPVASQRYKTPYYLRNELKKIIDNHVKSGLLEPISSPWAAPVLLVKKPN</sequence>
<accession>E4Z5M3</accession>
<keyword evidence="3" id="KW-0540">Nuclease</keyword>
<name>E4Z5M3_OIKDI</name>
<dbReference type="InterPro" id="IPR021109">
    <property type="entry name" value="Peptidase_aspartic_dom_sf"/>
</dbReference>
<keyword evidence="4" id="KW-0378">Hydrolase</keyword>
<dbReference type="GO" id="GO:0004519">
    <property type="term" value="F:endonuclease activity"/>
    <property type="evidence" value="ECO:0007669"/>
    <property type="project" value="UniProtKB-KW"/>
</dbReference>
<dbReference type="SUPFAM" id="SSF50630">
    <property type="entry name" value="Acid proteases"/>
    <property type="match status" value="1"/>
</dbReference>
<dbReference type="PANTHER" id="PTHR37984">
    <property type="entry name" value="PROTEIN CBG26694"/>
    <property type="match status" value="1"/>
</dbReference>
<keyword evidence="4" id="KW-0255">Endonuclease</keyword>
<dbReference type="EMBL" id="FN657726">
    <property type="protein sequence ID" value="CBY43001.1"/>
    <property type="molecule type" value="Genomic_DNA"/>
</dbReference>
<dbReference type="InterPro" id="IPR043502">
    <property type="entry name" value="DNA/RNA_pol_sf"/>
</dbReference>
<keyword evidence="1" id="KW-0808">Transferase</keyword>